<sequence length="154" mass="17085">MGRTARERLELFIRDPDLIFDTQIPRATSVEWSQAHEGSNLFVAAPREAVTVAIVKLMEEVAARWQKKRISAIELARAGSSQVERMAGGTVPTKDSAATAPPHREETLLTAANTVFRLRLLLPLKRPTPPHCSRGYHYSAERDHLAAAPLPRAQ</sequence>
<dbReference type="Proteomes" id="UP000242972">
    <property type="component" value="Unassembled WGS sequence"/>
</dbReference>
<dbReference type="EMBL" id="PXYW01000134">
    <property type="protein sequence ID" value="PSR26084.1"/>
    <property type="molecule type" value="Genomic_DNA"/>
</dbReference>
<dbReference type="AlphaFoldDB" id="A0A2T2WV20"/>
<name>A0A2T2WV20_9FIRM</name>
<accession>A0A2T2WV20</accession>
<comment type="caution">
    <text evidence="1">The sequence shown here is derived from an EMBL/GenBank/DDBJ whole genome shotgun (WGS) entry which is preliminary data.</text>
</comment>
<reference evidence="1 2" key="1">
    <citation type="journal article" date="2014" name="BMC Genomics">
        <title>Comparison of environmental and isolate Sulfobacillus genomes reveals diverse carbon, sulfur, nitrogen, and hydrogen metabolisms.</title>
        <authorList>
            <person name="Justice N.B."/>
            <person name="Norman A."/>
            <person name="Brown C.T."/>
            <person name="Singh A."/>
            <person name="Thomas B.C."/>
            <person name="Banfield J.F."/>
        </authorList>
    </citation>
    <scope>NUCLEOTIDE SEQUENCE [LARGE SCALE GENOMIC DNA]</scope>
    <source>
        <strain evidence="1">AMDSBA4</strain>
    </source>
</reference>
<evidence type="ECO:0000313" key="1">
    <source>
        <dbReference type="EMBL" id="PSR26084.1"/>
    </source>
</evidence>
<gene>
    <name evidence="1" type="ORF">C7B46_20270</name>
</gene>
<protein>
    <submittedName>
        <fullName evidence="1">Uncharacterized protein</fullName>
    </submittedName>
</protein>
<proteinExistence type="predicted"/>
<evidence type="ECO:0000313" key="2">
    <source>
        <dbReference type="Proteomes" id="UP000242972"/>
    </source>
</evidence>
<organism evidence="1 2">
    <name type="scientific">Sulfobacillus benefaciens</name>
    <dbReference type="NCBI Taxonomy" id="453960"/>
    <lineage>
        <taxon>Bacteria</taxon>
        <taxon>Bacillati</taxon>
        <taxon>Bacillota</taxon>
        <taxon>Clostridia</taxon>
        <taxon>Eubacteriales</taxon>
        <taxon>Clostridiales Family XVII. Incertae Sedis</taxon>
        <taxon>Sulfobacillus</taxon>
    </lineage>
</organism>